<name>A0A0V0GKC2_SOLCH</name>
<evidence type="ECO:0000313" key="2">
    <source>
        <dbReference type="EMBL" id="JAP07702.1"/>
    </source>
</evidence>
<reference evidence="2" key="1">
    <citation type="submission" date="2015-12" db="EMBL/GenBank/DDBJ databases">
        <title>Gene expression during late stages of embryo sac development: a critical building block for successful pollen-pistil interactions.</title>
        <authorList>
            <person name="Liu Y."/>
            <person name="Joly V."/>
            <person name="Sabar M."/>
            <person name="Matton D.P."/>
        </authorList>
    </citation>
    <scope>NUCLEOTIDE SEQUENCE</scope>
</reference>
<keyword evidence="1" id="KW-0812">Transmembrane</keyword>
<proteinExistence type="predicted"/>
<dbReference type="EMBL" id="GEDG01038212">
    <property type="protein sequence ID" value="JAP07702.1"/>
    <property type="molecule type" value="Transcribed_RNA"/>
</dbReference>
<keyword evidence="1" id="KW-1133">Transmembrane helix</keyword>
<protein>
    <submittedName>
        <fullName evidence="2">Putative ovule protein</fullName>
    </submittedName>
</protein>
<dbReference type="AlphaFoldDB" id="A0A0V0GKC2"/>
<organism evidence="2">
    <name type="scientific">Solanum chacoense</name>
    <name type="common">Chaco potato</name>
    <dbReference type="NCBI Taxonomy" id="4108"/>
    <lineage>
        <taxon>Eukaryota</taxon>
        <taxon>Viridiplantae</taxon>
        <taxon>Streptophyta</taxon>
        <taxon>Embryophyta</taxon>
        <taxon>Tracheophyta</taxon>
        <taxon>Spermatophyta</taxon>
        <taxon>Magnoliopsida</taxon>
        <taxon>eudicotyledons</taxon>
        <taxon>Gunneridae</taxon>
        <taxon>Pentapetalae</taxon>
        <taxon>asterids</taxon>
        <taxon>lamiids</taxon>
        <taxon>Solanales</taxon>
        <taxon>Solanaceae</taxon>
        <taxon>Solanoideae</taxon>
        <taxon>Solaneae</taxon>
        <taxon>Solanum</taxon>
    </lineage>
</organism>
<feature type="transmembrane region" description="Helical" evidence="1">
    <location>
        <begin position="33"/>
        <end position="51"/>
    </location>
</feature>
<evidence type="ECO:0000256" key="1">
    <source>
        <dbReference type="SAM" id="Phobius"/>
    </source>
</evidence>
<keyword evidence="1" id="KW-0472">Membrane</keyword>
<accession>A0A0V0GKC2</accession>
<sequence>MMKCTSLLCHSSELFSNCITASCSSPNRFKEKLFPLILTLNISLLLASLMTHDFSSNDTFKPFSSSCPTLERF</sequence>